<proteinExistence type="predicted"/>
<name>A0A3B5MZ21_9TELE</name>
<accession>A0A3B5MZ21</accession>
<reference evidence="2" key="1">
    <citation type="submission" date="2025-08" db="UniProtKB">
        <authorList>
            <consortium name="Ensembl"/>
        </authorList>
    </citation>
    <scope>IDENTIFICATION</scope>
</reference>
<dbReference type="Ensembl" id="ENSXCOT00000026014.1">
    <property type="protein sequence ID" value="ENSXCOP00000025705.1"/>
    <property type="gene ID" value="ENSXCOG00000019209.1"/>
</dbReference>
<dbReference type="GeneTree" id="ENSGT00940000176033"/>
<dbReference type="InterPro" id="IPR038832">
    <property type="entry name" value="CDCA3"/>
</dbReference>
<evidence type="ECO:0000256" key="1">
    <source>
        <dbReference type="SAM" id="MobiDB-lite"/>
    </source>
</evidence>
<dbReference type="PANTHER" id="PTHR34756">
    <property type="entry name" value="CELL DIVISION CYCLE-ASSOCIATED PROTEIN 3"/>
    <property type="match status" value="1"/>
</dbReference>
<protein>
    <submittedName>
        <fullName evidence="2">Uncharacterized protein</fullName>
    </submittedName>
</protein>
<organism evidence="2 3">
    <name type="scientific">Xiphophorus couchianus</name>
    <name type="common">Monterrey platyfish</name>
    <dbReference type="NCBI Taxonomy" id="32473"/>
    <lineage>
        <taxon>Eukaryota</taxon>
        <taxon>Metazoa</taxon>
        <taxon>Chordata</taxon>
        <taxon>Craniata</taxon>
        <taxon>Vertebrata</taxon>
        <taxon>Euteleostomi</taxon>
        <taxon>Actinopterygii</taxon>
        <taxon>Neopterygii</taxon>
        <taxon>Teleostei</taxon>
        <taxon>Neoteleostei</taxon>
        <taxon>Acanthomorphata</taxon>
        <taxon>Ovalentaria</taxon>
        <taxon>Atherinomorphae</taxon>
        <taxon>Cyprinodontiformes</taxon>
        <taxon>Poeciliidae</taxon>
        <taxon>Poeciliinae</taxon>
        <taxon>Xiphophorus</taxon>
    </lineage>
</organism>
<keyword evidence="3" id="KW-1185">Reference proteome</keyword>
<dbReference type="PANTHER" id="PTHR34756:SF1">
    <property type="entry name" value="CELL DIVISION CYCLE-ASSOCIATED PROTEIN 3"/>
    <property type="match status" value="1"/>
</dbReference>
<sequence>MGASESKMAVPADAKPQPVIKKTHVSHLIDPRSPSAGIDRSPIQESSSAAAVKSECPLAVNDPRSPTFGITRTPVREIMRGKYFVSNFLLGFTRPQRSDLNFCFFFPQQPSDPLPAAWACSSTTRLKAKSLKVLRNATVIQLMRSMGMRSWPLQSRFSVHAEQLTLAL</sequence>
<dbReference type="Proteomes" id="UP000261380">
    <property type="component" value="Unplaced"/>
</dbReference>
<dbReference type="AlphaFoldDB" id="A0A3B5MZ21"/>
<evidence type="ECO:0000313" key="3">
    <source>
        <dbReference type="Proteomes" id="UP000261380"/>
    </source>
</evidence>
<dbReference type="STRING" id="32473.ENSXCOP00000025705"/>
<feature type="region of interest" description="Disordered" evidence="1">
    <location>
        <begin position="29"/>
        <end position="50"/>
    </location>
</feature>
<evidence type="ECO:0000313" key="2">
    <source>
        <dbReference type="Ensembl" id="ENSXCOP00000025705.1"/>
    </source>
</evidence>
<reference evidence="2" key="2">
    <citation type="submission" date="2025-09" db="UniProtKB">
        <authorList>
            <consortium name="Ensembl"/>
        </authorList>
    </citation>
    <scope>IDENTIFICATION</scope>
</reference>